<dbReference type="SMART" id="SM00668">
    <property type="entry name" value="CTLH"/>
    <property type="match status" value="1"/>
</dbReference>
<dbReference type="PROSITE" id="PS50896">
    <property type="entry name" value="LISH"/>
    <property type="match status" value="1"/>
</dbReference>
<dbReference type="InterPro" id="IPR006594">
    <property type="entry name" value="LisH"/>
</dbReference>
<dbReference type="SMART" id="SM00757">
    <property type="entry name" value="CRA"/>
    <property type="match status" value="1"/>
</dbReference>
<evidence type="ECO:0000313" key="3">
    <source>
        <dbReference type="EMBL" id="RCK62544.1"/>
    </source>
</evidence>
<evidence type="ECO:0000256" key="1">
    <source>
        <dbReference type="SAM" id="MobiDB-lite"/>
    </source>
</evidence>
<dbReference type="PROSITE" id="PS50897">
    <property type="entry name" value="CTLH"/>
    <property type="match status" value="1"/>
</dbReference>
<name>A0A367Y9K4_9ASCO</name>
<feature type="compositionally biased region" description="Basic and acidic residues" evidence="1">
    <location>
        <begin position="334"/>
        <end position="343"/>
    </location>
</feature>
<dbReference type="PANTHER" id="PTHR12864">
    <property type="entry name" value="RAN BINDING PROTEIN 9-RELATED"/>
    <property type="match status" value="1"/>
</dbReference>
<dbReference type="InterPro" id="IPR050618">
    <property type="entry name" value="Ubq-SigPath_Reg"/>
</dbReference>
<organism evidence="3 4">
    <name type="scientific">Candida viswanathii</name>
    <dbReference type="NCBI Taxonomy" id="5486"/>
    <lineage>
        <taxon>Eukaryota</taxon>
        <taxon>Fungi</taxon>
        <taxon>Dikarya</taxon>
        <taxon>Ascomycota</taxon>
        <taxon>Saccharomycotina</taxon>
        <taxon>Pichiomycetes</taxon>
        <taxon>Debaryomycetaceae</taxon>
        <taxon>Candida/Lodderomyces clade</taxon>
        <taxon>Candida</taxon>
    </lineage>
</organism>
<reference evidence="3 4" key="1">
    <citation type="submission" date="2018-06" db="EMBL/GenBank/DDBJ databases">
        <title>Whole genome sequencing of Candida tropicalis (genome annotated by CSBL at Korea University).</title>
        <authorList>
            <person name="Ahn J."/>
        </authorList>
    </citation>
    <scope>NUCLEOTIDE SEQUENCE [LARGE SCALE GENOMIC DNA]</scope>
    <source>
        <strain evidence="3 4">ATCC 20962</strain>
    </source>
</reference>
<dbReference type="OrthoDB" id="2415936at2759"/>
<dbReference type="AlphaFoldDB" id="A0A367Y9K4"/>
<sequence length="446" mass="51411">MPISNDKINKLILDYFIHEGYEQAAVQFSKELDLDLGKGGHQHTRHSSQNDLVAFTPTNQFITNINQISNEREFSDMVVHYYNDNKNVAGRDARENTQDNHNFTTGSSYSSIVQRQEIKALILSGEITEAIKRISQYYPMILDLNNLLHFKLLRLNLVEMIRNHKFNNVVDQSEKEFLATILQFVRENLINKVSNLFKLLKELEITMSLLCFRFDPNITNLEDQVDLPEDLKKIFNLSLRNQCYRLVNQAILKLHSDDNGQDALFEIGRKEVGIKAKESLIDDILEGEGELNQRKMTTTYHGPKFAEFDLSNLDKYNTSNVRTAGALLQDKIGLAEEQQRRGEEEDDDGYYDDDSDFDDDVDIDTIEYTINTNGSIFYKADNDDNGAGENSFAVRDNDDEITKLTDLSLESRLEKVIKLWILTEQRMVDLNLLPAKNFKNILQREG</sequence>
<dbReference type="SMART" id="SM00667">
    <property type="entry name" value="LisH"/>
    <property type="match status" value="1"/>
</dbReference>
<keyword evidence="4" id="KW-1185">Reference proteome</keyword>
<dbReference type="InterPro" id="IPR024964">
    <property type="entry name" value="CTLH/CRA"/>
</dbReference>
<dbReference type="Pfam" id="PF08513">
    <property type="entry name" value="LisH"/>
    <property type="match status" value="1"/>
</dbReference>
<dbReference type="EMBL" id="QLNQ01000025">
    <property type="protein sequence ID" value="RCK62544.1"/>
    <property type="molecule type" value="Genomic_DNA"/>
</dbReference>
<evidence type="ECO:0000313" key="4">
    <source>
        <dbReference type="Proteomes" id="UP000253472"/>
    </source>
</evidence>
<comment type="caution">
    <text evidence="3">The sequence shown here is derived from an EMBL/GenBank/DDBJ whole genome shotgun (WGS) entry which is preliminary data.</text>
</comment>
<dbReference type="Proteomes" id="UP000253472">
    <property type="component" value="Unassembled WGS sequence"/>
</dbReference>
<accession>A0A367Y9K4</accession>
<dbReference type="Pfam" id="PF10607">
    <property type="entry name" value="CTLH"/>
    <property type="match status" value="1"/>
</dbReference>
<dbReference type="InterPro" id="IPR013144">
    <property type="entry name" value="CRA_dom"/>
</dbReference>
<proteinExistence type="predicted"/>
<evidence type="ECO:0000259" key="2">
    <source>
        <dbReference type="PROSITE" id="PS50897"/>
    </source>
</evidence>
<dbReference type="InterPro" id="IPR006595">
    <property type="entry name" value="CTLH_C"/>
</dbReference>
<feature type="domain" description="CTLH" evidence="2">
    <location>
        <begin position="111"/>
        <end position="168"/>
    </location>
</feature>
<protein>
    <submittedName>
        <fullName evidence="3">Glucose-induced degradation protein 8</fullName>
    </submittedName>
</protein>
<feature type="compositionally biased region" description="Acidic residues" evidence="1">
    <location>
        <begin position="344"/>
        <end position="354"/>
    </location>
</feature>
<feature type="region of interest" description="Disordered" evidence="1">
    <location>
        <begin position="334"/>
        <end position="354"/>
    </location>
</feature>
<gene>
    <name evidence="3" type="primary">GID8_1</name>
    <name evidence="3" type="ORF">Cantr_09427</name>
</gene>
<dbReference type="STRING" id="5486.A0A367Y9K4"/>